<keyword evidence="2 4" id="KW-0808">Transferase</keyword>
<name>A0A7U4E445_RUNSL</name>
<dbReference type="CDD" id="cd02440">
    <property type="entry name" value="AdoMet_MTases"/>
    <property type="match status" value="1"/>
</dbReference>
<dbReference type="InterPro" id="IPR050362">
    <property type="entry name" value="Cation-dep_OMT"/>
</dbReference>
<dbReference type="Gene3D" id="3.40.50.150">
    <property type="entry name" value="Vaccinia Virus protein VP39"/>
    <property type="match status" value="1"/>
</dbReference>
<evidence type="ECO:0000256" key="3">
    <source>
        <dbReference type="ARBA" id="ARBA00022691"/>
    </source>
</evidence>
<proteinExistence type="predicted"/>
<keyword evidence="3" id="KW-0949">S-adenosyl-L-methionine</keyword>
<dbReference type="SUPFAM" id="SSF53335">
    <property type="entry name" value="S-adenosyl-L-methionine-dependent methyltransferases"/>
    <property type="match status" value="1"/>
</dbReference>
<keyword evidence="5" id="KW-1185">Reference proteome</keyword>
<dbReference type="GO" id="GO:0032259">
    <property type="term" value="P:methylation"/>
    <property type="evidence" value="ECO:0007669"/>
    <property type="project" value="UniProtKB-KW"/>
</dbReference>
<dbReference type="InterPro" id="IPR002935">
    <property type="entry name" value="SAM_O-MeTrfase"/>
</dbReference>
<dbReference type="AlphaFoldDB" id="A0A7U4E445"/>
<reference evidence="4 5" key="2">
    <citation type="journal article" date="2012" name="Stand. Genomic Sci.">
        <title>Complete genome sequence of the aquatic bacterium Runella slithyformis type strain (LSU 4(T)).</title>
        <authorList>
            <person name="Copeland A."/>
            <person name="Zhang X."/>
            <person name="Misra M."/>
            <person name="Lapidus A."/>
            <person name="Nolan M."/>
            <person name="Lucas S."/>
            <person name="Deshpande S."/>
            <person name="Cheng J.F."/>
            <person name="Tapia R."/>
            <person name="Goodwin L.A."/>
            <person name="Pitluck S."/>
            <person name="Liolios K."/>
            <person name="Pagani I."/>
            <person name="Ivanova N."/>
            <person name="Mikhailova N."/>
            <person name="Pati A."/>
            <person name="Chen A."/>
            <person name="Palaniappan K."/>
            <person name="Land M."/>
            <person name="Hauser L."/>
            <person name="Pan C."/>
            <person name="Jeffries C.D."/>
            <person name="Detter J.C."/>
            <person name="Brambilla E.M."/>
            <person name="Rohde M."/>
            <person name="Djao O.D."/>
            <person name="Goker M."/>
            <person name="Sikorski J."/>
            <person name="Tindall B.J."/>
            <person name="Woyke T."/>
            <person name="Bristow J."/>
            <person name="Eisen J.A."/>
            <person name="Markowitz V."/>
            <person name="Hugenholtz P."/>
            <person name="Kyrpides N.C."/>
            <person name="Klenk H.P."/>
            <person name="Mavromatis K."/>
        </authorList>
    </citation>
    <scope>NUCLEOTIDE SEQUENCE [LARGE SCALE GENOMIC DNA]</scope>
    <source>
        <strain evidence="5">ATCC 29530 / DSM 19594 / LMG 11500 / NCIMB 11436 / LSU 4</strain>
    </source>
</reference>
<evidence type="ECO:0000313" key="5">
    <source>
        <dbReference type="Proteomes" id="UP000000493"/>
    </source>
</evidence>
<dbReference type="GO" id="GO:0042409">
    <property type="term" value="F:caffeoyl-CoA O-methyltransferase activity"/>
    <property type="evidence" value="ECO:0007669"/>
    <property type="project" value="UniProtKB-EC"/>
</dbReference>
<accession>A0A7U4E445</accession>
<evidence type="ECO:0000256" key="2">
    <source>
        <dbReference type="ARBA" id="ARBA00022679"/>
    </source>
</evidence>
<dbReference type="PROSITE" id="PS51682">
    <property type="entry name" value="SAM_OMT_I"/>
    <property type="match status" value="1"/>
</dbReference>
<reference evidence="5" key="1">
    <citation type="submission" date="2011-06" db="EMBL/GenBank/DDBJ databases">
        <title>The complete genome of chromosome of Runella slithyformis DSM 19594.</title>
        <authorList>
            <consortium name="US DOE Joint Genome Institute (JGI-PGF)"/>
            <person name="Lucas S."/>
            <person name="Han J."/>
            <person name="Lapidus A."/>
            <person name="Bruce D."/>
            <person name="Goodwin L."/>
            <person name="Pitluck S."/>
            <person name="Peters L."/>
            <person name="Kyrpides N."/>
            <person name="Mavromatis K."/>
            <person name="Ivanova N."/>
            <person name="Ovchinnikova G."/>
            <person name="Zhang X."/>
            <person name="Misra M."/>
            <person name="Detter J.C."/>
            <person name="Tapia R."/>
            <person name="Han C."/>
            <person name="Land M."/>
            <person name="Hauser L."/>
            <person name="Markowitz V."/>
            <person name="Cheng J.-F."/>
            <person name="Hugenholtz P."/>
            <person name="Woyke T."/>
            <person name="Wu D."/>
            <person name="Tindall B."/>
            <person name="Faehrich R."/>
            <person name="Brambilla E."/>
            <person name="Klenk H.-P."/>
            <person name="Eisen J.A."/>
        </authorList>
    </citation>
    <scope>NUCLEOTIDE SEQUENCE [LARGE SCALE GENOMIC DNA]</scope>
    <source>
        <strain evidence="5">ATCC 29530 / DSM 19594 / LMG 11500 / NCIMB 11436 / LSU 4</strain>
    </source>
</reference>
<sequence>MDFLPAAIEAYALAHTSAESPLLAQLNRETHAKVLQSRMLSGHLQGRLLALFSTILRPRRILEIGTYTGYSALCLAEGLTDEGLLITIDINEELEAFTRSFFERSPLGHKIDFRIANAATLIPTLDETFDLVFIDADKLNYGLYYDLVFDKVRPGGVIIADNVLWSGKIVQTGRKIDKDTQALLDFNQKLHHDPRVSNVLLPVRDGLMIVWKH</sequence>
<keyword evidence="1 4" id="KW-0489">Methyltransferase</keyword>
<dbReference type="PANTHER" id="PTHR10509">
    <property type="entry name" value="O-METHYLTRANSFERASE-RELATED"/>
    <property type="match status" value="1"/>
</dbReference>
<dbReference type="Pfam" id="PF01596">
    <property type="entry name" value="Methyltransf_3"/>
    <property type="match status" value="1"/>
</dbReference>
<dbReference type="RefSeq" id="WP_013926434.1">
    <property type="nucleotide sequence ID" value="NC_015703.1"/>
</dbReference>
<dbReference type="InterPro" id="IPR029063">
    <property type="entry name" value="SAM-dependent_MTases_sf"/>
</dbReference>
<dbReference type="KEGG" id="rsi:Runsl_0668"/>
<dbReference type="Proteomes" id="UP000000493">
    <property type="component" value="Chromosome"/>
</dbReference>
<organism evidence="4 5">
    <name type="scientific">Runella slithyformis (strain ATCC 29530 / DSM 19594 / LMG 11500 / NCIMB 11436 / LSU 4)</name>
    <dbReference type="NCBI Taxonomy" id="761193"/>
    <lineage>
        <taxon>Bacteria</taxon>
        <taxon>Pseudomonadati</taxon>
        <taxon>Bacteroidota</taxon>
        <taxon>Cytophagia</taxon>
        <taxon>Cytophagales</taxon>
        <taxon>Spirosomataceae</taxon>
        <taxon>Runella</taxon>
    </lineage>
</organism>
<dbReference type="EC" id="2.1.1.104" evidence="4"/>
<gene>
    <name evidence="4" type="ordered locus">Runsl_0668</name>
</gene>
<evidence type="ECO:0000313" key="4">
    <source>
        <dbReference type="EMBL" id="AEI47111.1"/>
    </source>
</evidence>
<dbReference type="PANTHER" id="PTHR10509:SF14">
    <property type="entry name" value="CAFFEOYL-COA O-METHYLTRANSFERASE 3-RELATED"/>
    <property type="match status" value="1"/>
</dbReference>
<dbReference type="EMBL" id="CP002859">
    <property type="protein sequence ID" value="AEI47111.1"/>
    <property type="molecule type" value="Genomic_DNA"/>
</dbReference>
<protein>
    <submittedName>
        <fullName evidence="4">Caffeoyl-CoA O-methyltransferase</fullName>
        <ecNumber evidence="4">2.1.1.104</ecNumber>
    </submittedName>
</protein>
<evidence type="ECO:0000256" key="1">
    <source>
        <dbReference type="ARBA" id="ARBA00022603"/>
    </source>
</evidence>